<dbReference type="AlphaFoldDB" id="A0A5C6DL67"/>
<dbReference type="Proteomes" id="UP000315471">
    <property type="component" value="Unassembled WGS sequence"/>
</dbReference>
<keyword evidence="2" id="KW-1185">Reference proteome</keyword>
<organism evidence="1 2">
    <name type="scientific">Novipirellula aureliae</name>
    <dbReference type="NCBI Taxonomy" id="2527966"/>
    <lineage>
        <taxon>Bacteria</taxon>
        <taxon>Pseudomonadati</taxon>
        <taxon>Planctomycetota</taxon>
        <taxon>Planctomycetia</taxon>
        <taxon>Pirellulales</taxon>
        <taxon>Pirellulaceae</taxon>
        <taxon>Novipirellula</taxon>
    </lineage>
</organism>
<evidence type="ECO:0000313" key="1">
    <source>
        <dbReference type="EMBL" id="TWU35656.1"/>
    </source>
</evidence>
<sequence length="203" mass="23095">MTKKTQKDNTEHCCPLGDLTAAFEEASNFYRRREENDPTYRETTGWDDPQVLSCRKVINTACSDKLVNEVCVNGVCWRRASVPNHKWVDANASPPRHGGQRSHYHTTFDLDGHSVHVDYIKQSSSGPGSGVHDTQFFVDGQFVSRGGHAFTVPARIPRGEPAAMQWRGYLLVCENNIDHWSTPHPSWFTLWKQDKTQYSESRS</sequence>
<reference evidence="1 2" key="1">
    <citation type="submission" date="2019-02" db="EMBL/GenBank/DDBJ databases">
        <title>Deep-cultivation of Planctomycetes and their phenomic and genomic characterization uncovers novel biology.</title>
        <authorList>
            <person name="Wiegand S."/>
            <person name="Jogler M."/>
            <person name="Boedeker C."/>
            <person name="Pinto D."/>
            <person name="Vollmers J."/>
            <person name="Rivas-Marin E."/>
            <person name="Kohn T."/>
            <person name="Peeters S.H."/>
            <person name="Heuer A."/>
            <person name="Rast P."/>
            <person name="Oberbeckmann S."/>
            <person name="Bunk B."/>
            <person name="Jeske O."/>
            <person name="Meyerdierks A."/>
            <person name="Storesund J.E."/>
            <person name="Kallscheuer N."/>
            <person name="Luecker S."/>
            <person name="Lage O.M."/>
            <person name="Pohl T."/>
            <person name="Merkel B.J."/>
            <person name="Hornburger P."/>
            <person name="Mueller R.-W."/>
            <person name="Bruemmer F."/>
            <person name="Labrenz M."/>
            <person name="Spormann A.M."/>
            <person name="Op Den Camp H."/>
            <person name="Overmann J."/>
            <person name="Amann R."/>
            <person name="Jetten M.S.M."/>
            <person name="Mascher T."/>
            <person name="Medema M.H."/>
            <person name="Devos D.P."/>
            <person name="Kaster A.-K."/>
            <person name="Ovreas L."/>
            <person name="Rohde M."/>
            <person name="Galperin M.Y."/>
            <person name="Jogler C."/>
        </authorList>
    </citation>
    <scope>NUCLEOTIDE SEQUENCE [LARGE SCALE GENOMIC DNA]</scope>
    <source>
        <strain evidence="1 2">Q31b</strain>
    </source>
</reference>
<name>A0A5C6DL67_9BACT</name>
<accession>A0A5C6DL67</accession>
<gene>
    <name evidence="1" type="ORF">Q31b_50910</name>
</gene>
<evidence type="ECO:0000313" key="2">
    <source>
        <dbReference type="Proteomes" id="UP000315471"/>
    </source>
</evidence>
<dbReference type="EMBL" id="SJPY01000009">
    <property type="protein sequence ID" value="TWU35656.1"/>
    <property type="molecule type" value="Genomic_DNA"/>
</dbReference>
<protein>
    <submittedName>
        <fullName evidence="1">Uncharacterized protein</fullName>
    </submittedName>
</protein>
<dbReference type="RefSeq" id="WP_146602197.1">
    <property type="nucleotide sequence ID" value="NZ_SJPY01000009.1"/>
</dbReference>
<proteinExistence type="predicted"/>
<comment type="caution">
    <text evidence="1">The sequence shown here is derived from an EMBL/GenBank/DDBJ whole genome shotgun (WGS) entry which is preliminary data.</text>
</comment>